<reference evidence="1 2" key="1">
    <citation type="submission" date="2019-03" db="EMBL/GenBank/DDBJ databases">
        <title>Genomic Encyclopedia of Type Strains, Phase IV (KMG-IV): sequencing the most valuable type-strain genomes for metagenomic binning, comparative biology and taxonomic classification.</title>
        <authorList>
            <person name="Goeker M."/>
        </authorList>
    </citation>
    <scope>NUCLEOTIDE SEQUENCE [LARGE SCALE GENOMIC DNA]</scope>
    <source>
        <strain evidence="1 2">DSM 45934</strain>
    </source>
</reference>
<comment type="caution">
    <text evidence="1">The sequence shown here is derived from an EMBL/GenBank/DDBJ whole genome shotgun (WGS) entry which is preliminary data.</text>
</comment>
<name>A0A4R2JNF3_9PSEU</name>
<accession>A0A4R2JNF3</accession>
<protein>
    <submittedName>
        <fullName evidence="1">Uncharacterized protein</fullName>
    </submittedName>
</protein>
<evidence type="ECO:0000313" key="2">
    <source>
        <dbReference type="Proteomes" id="UP000295680"/>
    </source>
</evidence>
<proteinExistence type="predicted"/>
<dbReference type="OrthoDB" id="4168016at2"/>
<dbReference type="Proteomes" id="UP000295680">
    <property type="component" value="Unassembled WGS sequence"/>
</dbReference>
<dbReference type="AlphaFoldDB" id="A0A4R2JNF3"/>
<evidence type="ECO:0000313" key="1">
    <source>
        <dbReference type="EMBL" id="TCO60854.1"/>
    </source>
</evidence>
<dbReference type="RefSeq" id="WP_132116136.1">
    <property type="nucleotide sequence ID" value="NZ_SLWS01000003.1"/>
</dbReference>
<organism evidence="1 2">
    <name type="scientific">Actinocrispum wychmicini</name>
    <dbReference type="NCBI Taxonomy" id="1213861"/>
    <lineage>
        <taxon>Bacteria</taxon>
        <taxon>Bacillati</taxon>
        <taxon>Actinomycetota</taxon>
        <taxon>Actinomycetes</taxon>
        <taxon>Pseudonocardiales</taxon>
        <taxon>Pseudonocardiaceae</taxon>
        <taxon>Actinocrispum</taxon>
    </lineage>
</organism>
<gene>
    <name evidence="1" type="ORF">EV192_103435</name>
</gene>
<keyword evidence="2" id="KW-1185">Reference proteome</keyword>
<sequence length="194" mass="21451">MTTTAPRLLSATPVDLGGHFDNRGITRGGELDQGGFNIWDNTFPAEDLPEPGGTVRIGDVPFLFPAPDPAGRDNLRCSGQVIELPTGRYDWLYLLAASERRSEDVITLHHADGSVDPQWLRVSDFWAETPAHFGEQASVRCRSLHYPRHIQRNMAPVIWRTRVPVPRETDLAAIGLPDNVAIHIFALTLIGPEA</sequence>
<dbReference type="EMBL" id="SLWS01000003">
    <property type="protein sequence ID" value="TCO60854.1"/>
    <property type="molecule type" value="Genomic_DNA"/>
</dbReference>